<accession>A0A0F3MZR3</accession>
<evidence type="ECO:0000313" key="3">
    <source>
        <dbReference type="Proteomes" id="UP000033556"/>
    </source>
</evidence>
<name>A0A0F3MZR3_RICAM</name>
<dbReference type="Proteomes" id="UP000033556">
    <property type="component" value="Unassembled WGS sequence"/>
</dbReference>
<dbReference type="PATRIC" id="fig|1359164.3.peg.173"/>
<evidence type="ECO:0000313" key="2">
    <source>
        <dbReference type="EMBL" id="KJV61171.1"/>
    </source>
</evidence>
<reference evidence="2 3" key="1">
    <citation type="submission" date="2015-01" db="EMBL/GenBank/DDBJ databases">
        <title>Genome Sequencing of Rickettsiales.</title>
        <authorList>
            <person name="Daugherty S.C."/>
            <person name="Su Q."/>
            <person name="Abolude K."/>
            <person name="Beier-Sexton M."/>
            <person name="Carlyon J.A."/>
            <person name="Carter R."/>
            <person name="Day N.P."/>
            <person name="Dumler S.J."/>
            <person name="Dyachenko V."/>
            <person name="Godinez A."/>
            <person name="Kurtti T.J."/>
            <person name="Lichay M."/>
            <person name="Mullins K.E."/>
            <person name="Ott S."/>
            <person name="Pappas-Brown V."/>
            <person name="Paris D.H."/>
            <person name="Patel P."/>
            <person name="Richards A.L."/>
            <person name="Sadzewicz L."/>
            <person name="Sears K."/>
            <person name="Seidman D."/>
            <person name="Sengamalay N."/>
            <person name="Stenos J."/>
            <person name="Tallon L.J."/>
            <person name="Vincent G."/>
            <person name="Fraser C.M."/>
            <person name="Munderloh U."/>
            <person name="Dunning-Hotopp J.C."/>
        </authorList>
    </citation>
    <scope>NUCLEOTIDE SEQUENCE [LARGE SCALE GENOMIC DNA]</scope>
    <source>
        <strain evidence="2 3">Ac/Pa</strain>
    </source>
</reference>
<feature type="compositionally biased region" description="Polar residues" evidence="1">
    <location>
        <begin position="18"/>
        <end position="35"/>
    </location>
</feature>
<dbReference type="AlphaFoldDB" id="A0A0F3MZR3"/>
<evidence type="ECO:0000256" key="1">
    <source>
        <dbReference type="SAM" id="MobiDB-lite"/>
    </source>
</evidence>
<gene>
    <name evidence="2" type="ORF">APHACPA_0172</name>
</gene>
<keyword evidence="3" id="KW-1185">Reference proteome</keyword>
<organism evidence="2 3">
    <name type="scientific">Rickettsia amblyommatis str. Ac/Pa</name>
    <dbReference type="NCBI Taxonomy" id="1359164"/>
    <lineage>
        <taxon>Bacteria</taxon>
        <taxon>Pseudomonadati</taxon>
        <taxon>Pseudomonadota</taxon>
        <taxon>Alphaproteobacteria</taxon>
        <taxon>Rickettsiales</taxon>
        <taxon>Rickettsiaceae</taxon>
        <taxon>Rickettsieae</taxon>
        <taxon>Rickettsia</taxon>
        <taxon>spotted fever group</taxon>
    </lineage>
</organism>
<feature type="region of interest" description="Disordered" evidence="1">
    <location>
        <begin position="18"/>
        <end position="41"/>
    </location>
</feature>
<protein>
    <submittedName>
        <fullName evidence="2">Uncharacterized protein</fullName>
    </submittedName>
</protein>
<comment type="caution">
    <text evidence="2">The sequence shown here is derived from an EMBL/GenBank/DDBJ whole genome shotgun (WGS) entry which is preliminary data.</text>
</comment>
<proteinExistence type="predicted"/>
<dbReference type="EMBL" id="LANR01000001">
    <property type="protein sequence ID" value="KJV61171.1"/>
    <property type="molecule type" value="Genomic_DNA"/>
</dbReference>
<sequence length="41" mass="4536">MYVRNLGSLLLFHEIATQPTAARNDSSDSHATTPHGNDIKR</sequence>